<name>A0A8T9SXE1_9BACT</name>
<evidence type="ECO:0000256" key="2">
    <source>
        <dbReference type="SAM" id="SignalP"/>
    </source>
</evidence>
<feature type="chain" id="PRO_5035846448" description="Lipoprotein" evidence="2">
    <location>
        <begin position="24"/>
        <end position="196"/>
    </location>
</feature>
<dbReference type="KEGG" id="haei:MUN82_06565"/>
<sequence>MLRTLFSTLLLGTLLSACPTAQAQQQPTDAFATAPTTDGLQQLDRTYGFRDVTFEMPISAFRNLVLVDATGNTKIYRRTTDSYQVGQAQAASILYYFYKGKLITVRLTTQGDANSRGMLEAFSDLYGPGYQANDHVEKHVWQGDKVYLGYEQNTLTNNATVYIWSNALVEQRRREELKAAPKATPPSRQAPKTSRR</sequence>
<feature type="signal peptide" evidence="2">
    <location>
        <begin position="1"/>
        <end position="23"/>
    </location>
</feature>
<evidence type="ECO:0008006" key="5">
    <source>
        <dbReference type="Google" id="ProtNLM"/>
    </source>
</evidence>
<evidence type="ECO:0000313" key="3">
    <source>
        <dbReference type="EMBL" id="UOR06758.1"/>
    </source>
</evidence>
<evidence type="ECO:0000313" key="4">
    <source>
        <dbReference type="Proteomes" id="UP000829925"/>
    </source>
</evidence>
<evidence type="ECO:0000256" key="1">
    <source>
        <dbReference type="SAM" id="MobiDB-lite"/>
    </source>
</evidence>
<protein>
    <recommendedName>
        <fullName evidence="5">Lipoprotein</fullName>
    </recommendedName>
</protein>
<organism evidence="3 4">
    <name type="scientific">Hymenobacter aerilatus</name>
    <dbReference type="NCBI Taxonomy" id="2932251"/>
    <lineage>
        <taxon>Bacteria</taxon>
        <taxon>Pseudomonadati</taxon>
        <taxon>Bacteroidota</taxon>
        <taxon>Cytophagia</taxon>
        <taxon>Cytophagales</taxon>
        <taxon>Hymenobacteraceae</taxon>
        <taxon>Hymenobacter</taxon>
    </lineage>
</organism>
<dbReference type="EMBL" id="CP095053">
    <property type="protein sequence ID" value="UOR06758.1"/>
    <property type="molecule type" value="Genomic_DNA"/>
</dbReference>
<proteinExistence type="predicted"/>
<dbReference type="RefSeq" id="WP_245095991.1">
    <property type="nucleotide sequence ID" value="NZ_CP095053.1"/>
</dbReference>
<keyword evidence="2" id="KW-0732">Signal</keyword>
<dbReference type="AlphaFoldDB" id="A0A8T9SXE1"/>
<gene>
    <name evidence="3" type="ORF">MUN82_06565</name>
</gene>
<feature type="region of interest" description="Disordered" evidence="1">
    <location>
        <begin position="175"/>
        <end position="196"/>
    </location>
</feature>
<reference evidence="3 4" key="1">
    <citation type="submission" date="2022-04" db="EMBL/GenBank/DDBJ databases">
        <title>Hymenobacter sp. isolated from the air.</title>
        <authorList>
            <person name="Won M."/>
            <person name="Lee C.-M."/>
            <person name="Woen H.-Y."/>
            <person name="Kwon S.-W."/>
        </authorList>
    </citation>
    <scope>NUCLEOTIDE SEQUENCE [LARGE SCALE GENOMIC DNA]</scope>
    <source>
        <strain evidence="4">5413 J-13</strain>
    </source>
</reference>
<keyword evidence="4" id="KW-1185">Reference proteome</keyword>
<accession>A0A8T9SXE1</accession>
<dbReference type="Proteomes" id="UP000829925">
    <property type="component" value="Chromosome"/>
</dbReference>
<dbReference type="PROSITE" id="PS51257">
    <property type="entry name" value="PROKAR_LIPOPROTEIN"/>
    <property type="match status" value="1"/>
</dbReference>
<feature type="compositionally biased region" description="Polar residues" evidence="1">
    <location>
        <begin position="186"/>
        <end position="196"/>
    </location>
</feature>